<keyword evidence="2 3" id="KW-0802">TPR repeat</keyword>
<feature type="repeat" description="TPR" evidence="3">
    <location>
        <begin position="1664"/>
        <end position="1697"/>
    </location>
</feature>
<evidence type="ECO:0000313" key="4">
    <source>
        <dbReference type="EMBL" id="KPL83143.1"/>
    </source>
</evidence>
<dbReference type="EMBL" id="LGKO01000004">
    <property type="protein sequence ID" value="KPL83143.1"/>
    <property type="molecule type" value="Genomic_DNA"/>
</dbReference>
<dbReference type="SUPFAM" id="SSF48452">
    <property type="entry name" value="TPR-like"/>
    <property type="match status" value="5"/>
</dbReference>
<dbReference type="InterPro" id="IPR011990">
    <property type="entry name" value="TPR-like_helical_dom_sf"/>
</dbReference>
<dbReference type="RefSeq" id="WP_054521537.1">
    <property type="nucleotide sequence ID" value="NZ_LGKO01000004.1"/>
</dbReference>
<dbReference type="Proteomes" id="UP000050544">
    <property type="component" value="Unassembled WGS sequence"/>
</dbReference>
<dbReference type="Pfam" id="PF14559">
    <property type="entry name" value="TPR_19"/>
    <property type="match status" value="3"/>
</dbReference>
<dbReference type="InterPro" id="IPR019734">
    <property type="entry name" value="TPR_rpt"/>
</dbReference>
<dbReference type="PROSITE" id="PS50005">
    <property type="entry name" value="TPR"/>
    <property type="match status" value="6"/>
</dbReference>
<dbReference type="STRING" id="869279.SE15_07715"/>
<dbReference type="Pfam" id="PF13181">
    <property type="entry name" value="TPR_8"/>
    <property type="match status" value="1"/>
</dbReference>
<dbReference type="InterPro" id="IPR051012">
    <property type="entry name" value="CellSynth/LPSAsmb/PSIAsmb"/>
</dbReference>
<dbReference type="Pfam" id="PF13432">
    <property type="entry name" value="TPR_16"/>
    <property type="match status" value="1"/>
</dbReference>
<gene>
    <name evidence="4" type="ORF">SE15_07715</name>
</gene>
<dbReference type="SMART" id="SM00028">
    <property type="entry name" value="TPR"/>
    <property type="match status" value="13"/>
</dbReference>
<dbReference type="Gene3D" id="1.25.40.10">
    <property type="entry name" value="Tetratricopeptide repeat domain"/>
    <property type="match status" value="6"/>
</dbReference>
<proteinExistence type="predicted"/>
<evidence type="ECO:0000256" key="1">
    <source>
        <dbReference type="ARBA" id="ARBA00022737"/>
    </source>
</evidence>
<feature type="repeat" description="TPR" evidence="3">
    <location>
        <begin position="1732"/>
        <end position="1765"/>
    </location>
</feature>
<feature type="repeat" description="TPR" evidence="3">
    <location>
        <begin position="534"/>
        <end position="567"/>
    </location>
</feature>
<feature type="repeat" description="TPR" evidence="3">
    <location>
        <begin position="602"/>
        <end position="635"/>
    </location>
</feature>
<dbReference type="OrthoDB" id="145327at2"/>
<keyword evidence="5" id="KW-1185">Reference proteome</keyword>
<feature type="repeat" description="TPR" evidence="3">
    <location>
        <begin position="1698"/>
        <end position="1731"/>
    </location>
</feature>
<evidence type="ECO:0008006" key="6">
    <source>
        <dbReference type="Google" id="ProtNLM"/>
    </source>
</evidence>
<sequence length="1787" mass="200844">MKSLLEWIRSSLNEYEQGLVLRALRRDPVVWRALQEASALGILNGVKRDARELWMPGNLALPLIHPMLQTTGGVGLGHLMNDETIVREGVTLLGRVEKGHTPVNLREAGLVALVLWRRSQEAAWESVLPRVQFETNPERWNAPLVCVWAYLDDPHSLLEFLAVLPEPLCYHYVLHVLLSQPLSDQEQWEYLRPLILRQPLPQQVQWPWYLLQSGQEEVASLAASHVLVLSRKALEAWCDTDISALTTWSDLKERAFWLHAMALLLRLSGMPTRSLERYEQLQRLLDYWKTGVAVQRSVVRSPGFGEEALPELAGVTMEQLSAWGLGDALALSGQAMGEGDDCPKDAPPILVEILQCAQKDEPLPATRRQILADRLRAWLDDQDSAHLQKIMAWLGKLDPNPLLKALRRLGLSELGIELGQRVLEFLPSSEDLYLQMCDLCDEAGFYQQALTYGLQGIIHFPQSRPIRRKLAQAYERSGAWEKALEEWRSLIGDEASRNDLSDRMALIHCAIQAGRFQEAFEECQKILLDFPENGMAHAYLGVILLENGEAEEAVQALTQATLLCPNEAYPWVKLAEYYQRQGEANKAIDTLRSASLILPAAAEIHLALGKILLERGSLSEALPYLRRAAELAPNSYQANLLLIETLLGLGYFEESQAVLTRASTRWPGDPRVTFLGACLQQRLGADPHQVREMMHPLLDHGNVQPEWAWFYLKTLWNKDEDLLNLEARATSEELKRAHTLLQRLLGQQPENQEVRLVMGCVLLALEQPQAALNVFQMLESSQPSFDRCKQAVLQGGIGVGAMKQQQPEVALAALEEAIALCPEWPRLYMLLTDVYSCLNLKATARETANRLLERFADDLDVVEWFIQCAEREEWVEEKIKGFEQATVLAPQCGIYWLKLADALVEGGQEGRGLEILNTLSSQSQLDSAIVPMLSQRLYAYGNYLMAAQTLSRLKGDAEFWNRERGLQVALLRFLGNEPEKARAVLQETLGLAPDWLPARFVKAHWLAQDGQISGAMAELGAILQQAQDDEVCDEFGIEAWTLDLLQKSQIDLSWASIHFLYAHLKFRSGDVEAAYLHFVRSATLKPEVVAYRGWAAFLAQATLRFAEVCTFTEVERIAVEGMLLGEVERNWLTLLALLVGEVGLEEGDLEKARQGIEQSLGRIPDHPRAIALKVRYLAASGRWHEARAAYERLEPVIQAALSGTLEGSGNDVELGWLGEAALAVLDWERGLQLLLTNAERYKEIPLAHWRLARAWVSAHLAATWVDVLGIQNHRPPMSSEAFKRFEEAVARLKDSGYEASVEPLRVWGHCVFTPTYSTVRSLVGFPLNGERAVALLMALVHLGNWPGAEKVVEQFTQDAWVLFHAATFLGMRAPEKGMAWALKALEELSEFPPLFVALARCARMASNSELALEAMDRALDLWPTEWVWREEAARLAMETGNLTEAVDHLERLLKERPDHLEAHLNLAQLYMDLNQGALARGHLEKALQLAPDNLKVILQYLQTLLILGESRQVIEIAQDYLGEFSEEPALLKVAAQAALESGQWEQADVWTEALMEKSKDDYESVILRVAYLEKRLGKKEALAYLERLIDGRGEEVALLVEKARLIGQLEGNAQALPIIQKVLAQDPENLAMLRLAAQALWSLGDLTQAENMALKGLQSDPNQEDLHVLMGQICTQKGQLDKALYHLGEVLRLNPQNVEGYLTMAKVYQQRRESSKAFEVYQQALRIAPRDPRVYYEYGLALRDSKDYLAAESMLRRAAQLAPDNLTIKRQLGALVALNLVHQLQEA</sequence>
<protein>
    <recommendedName>
        <fullName evidence="6">Tetratricopeptide repeat protein</fullName>
    </recommendedName>
</protein>
<evidence type="ECO:0000313" key="5">
    <source>
        <dbReference type="Proteomes" id="UP000050544"/>
    </source>
</evidence>
<evidence type="ECO:0000256" key="2">
    <source>
        <dbReference type="ARBA" id="ARBA00022803"/>
    </source>
</evidence>
<reference evidence="4 5" key="1">
    <citation type="submission" date="2015-07" db="EMBL/GenBank/DDBJ databases">
        <title>Whole genome sequence of Thermanaerothrix daxensis DSM 23592.</title>
        <authorList>
            <person name="Hemp J."/>
            <person name="Ward L.M."/>
            <person name="Pace L.A."/>
            <person name="Fischer W.W."/>
        </authorList>
    </citation>
    <scope>NUCLEOTIDE SEQUENCE [LARGE SCALE GENOMIC DNA]</scope>
    <source>
        <strain evidence="4 5">GNS-1</strain>
    </source>
</reference>
<keyword evidence="1" id="KW-0677">Repeat</keyword>
<dbReference type="Pfam" id="PF13414">
    <property type="entry name" value="TPR_11"/>
    <property type="match status" value="1"/>
</dbReference>
<accession>A0A0P6XRQ6</accession>
<dbReference type="PROSITE" id="PS50293">
    <property type="entry name" value="TPR_REGION"/>
    <property type="match status" value="1"/>
</dbReference>
<feature type="repeat" description="TPR" evidence="3">
    <location>
        <begin position="1460"/>
        <end position="1493"/>
    </location>
</feature>
<dbReference type="PANTHER" id="PTHR45586">
    <property type="entry name" value="TPR REPEAT-CONTAINING PROTEIN PA4667"/>
    <property type="match status" value="1"/>
</dbReference>
<name>A0A0P6XRQ6_9CHLR</name>
<evidence type="ECO:0000256" key="3">
    <source>
        <dbReference type="PROSITE-ProRule" id="PRU00339"/>
    </source>
</evidence>
<dbReference type="PANTHER" id="PTHR45586:SF1">
    <property type="entry name" value="LIPOPOLYSACCHARIDE ASSEMBLY PROTEIN B"/>
    <property type="match status" value="1"/>
</dbReference>
<comment type="caution">
    <text evidence="4">The sequence shown here is derived from an EMBL/GenBank/DDBJ whole genome shotgun (WGS) entry which is preliminary data.</text>
</comment>
<organism evidence="4 5">
    <name type="scientific">Thermanaerothrix daxensis</name>
    <dbReference type="NCBI Taxonomy" id="869279"/>
    <lineage>
        <taxon>Bacteria</taxon>
        <taxon>Bacillati</taxon>
        <taxon>Chloroflexota</taxon>
        <taxon>Anaerolineae</taxon>
        <taxon>Anaerolineales</taxon>
        <taxon>Anaerolineaceae</taxon>
        <taxon>Thermanaerothrix</taxon>
    </lineage>
</organism>